<feature type="transmembrane region" description="Helical" evidence="7">
    <location>
        <begin position="50"/>
        <end position="69"/>
    </location>
</feature>
<comment type="similarity">
    <text evidence="2">Belongs to the FliQ/MopD/SpaQ family.</text>
</comment>
<dbReference type="Proteomes" id="UP000198284">
    <property type="component" value="Unassembled WGS sequence"/>
</dbReference>
<keyword evidence="3" id="KW-1003">Cell membrane</keyword>
<evidence type="ECO:0000256" key="6">
    <source>
        <dbReference type="ARBA" id="ARBA00023136"/>
    </source>
</evidence>
<comment type="subcellular location">
    <subcellularLocation>
        <location evidence="1">Cell membrane</location>
        <topology evidence="1">Multi-pass membrane protein</topology>
    </subcellularLocation>
</comment>
<evidence type="ECO:0000256" key="4">
    <source>
        <dbReference type="ARBA" id="ARBA00022692"/>
    </source>
</evidence>
<evidence type="ECO:0000256" key="5">
    <source>
        <dbReference type="ARBA" id="ARBA00022989"/>
    </source>
</evidence>
<protein>
    <submittedName>
        <fullName evidence="8">Flagellar biosynthetic protein FliQ/type III secretion protein S</fullName>
    </submittedName>
</protein>
<gene>
    <name evidence="8" type="ORF">SAMN06265795_11428</name>
</gene>
<dbReference type="InterPro" id="IPR002191">
    <property type="entry name" value="Bac_export_3"/>
</dbReference>
<keyword evidence="5 7" id="KW-1133">Transmembrane helix</keyword>
<evidence type="ECO:0000313" key="9">
    <source>
        <dbReference type="Proteomes" id="UP000198284"/>
    </source>
</evidence>
<keyword evidence="8" id="KW-0969">Cilium</keyword>
<dbReference type="PRINTS" id="PR00952">
    <property type="entry name" value="TYPE3IMQPROT"/>
</dbReference>
<dbReference type="RefSeq" id="WP_089400656.1">
    <property type="nucleotide sequence ID" value="NZ_FZOT01000014.1"/>
</dbReference>
<organism evidence="8 9">
    <name type="scientific">Noviherbaspirillum humi</name>
    <dbReference type="NCBI Taxonomy" id="1688639"/>
    <lineage>
        <taxon>Bacteria</taxon>
        <taxon>Pseudomonadati</taxon>
        <taxon>Pseudomonadota</taxon>
        <taxon>Betaproteobacteria</taxon>
        <taxon>Burkholderiales</taxon>
        <taxon>Oxalobacteraceae</taxon>
        <taxon>Noviherbaspirillum</taxon>
    </lineage>
</organism>
<evidence type="ECO:0000256" key="7">
    <source>
        <dbReference type="SAM" id="Phobius"/>
    </source>
</evidence>
<dbReference type="Pfam" id="PF01313">
    <property type="entry name" value="Bac_export_3"/>
    <property type="match status" value="1"/>
</dbReference>
<evidence type="ECO:0000256" key="1">
    <source>
        <dbReference type="ARBA" id="ARBA00004651"/>
    </source>
</evidence>
<evidence type="ECO:0000256" key="2">
    <source>
        <dbReference type="ARBA" id="ARBA00006156"/>
    </source>
</evidence>
<accession>A0A239JY40</accession>
<evidence type="ECO:0000256" key="3">
    <source>
        <dbReference type="ARBA" id="ARBA00022475"/>
    </source>
</evidence>
<dbReference type="OrthoDB" id="9806440at2"/>
<keyword evidence="4 7" id="KW-0812">Transmembrane</keyword>
<dbReference type="EMBL" id="FZOT01000014">
    <property type="protein sequence ID" value="SNT10569.1"/>
    <property type="molecule type" value="Genomic_DNA"/>
</dbReference>
<keyword evidence="6 7" id="KW-0472">Membrane</keyword>
<proteinExistence type="inferred from homology"/>
<sequence length="89" mass="9663">MTPDSVISITQQTLLIVLWTVAPVVLTVATIGLIWALFQAVTQLQDNSSSFAIKLVVAIVVMGVGASWMGGQIERFGDKVFTQMQAVRR</sequence>
<dbReference type="PANTHER" id="PTHR34040:SF7">
    <property type="entry name" value="SURFACE PRESENTATION OF ANTIGENS PROTEIN SPAQ"/>
    <property type="match status" value="1"/>
</dbReference>
<feature type="transmembrane region" description="Helical" evidence="7">
    <location>
        <begin position="12"/>
        <end position="38"/>
    </location>
</feature>
<dbReference type="PANTHER" id="PTHR34040">
    <property type="entry name" value="FLAGELLAR BIOSYNTHETIC PROTEIN FLIQ"/>
    <property type="match status" value="1"/>
</dbReference>
<keyword evidence="8" id="KW-0966">Cell projection</keyword>
<name>A0A239JY40_9BURK</name>
<dbReference type="GO" id="GO:0009306">
    <property type="term" value="P:protein secretion"/>
    <property type="evidence" value="ECO:0007669"/>
    <property type="project" value="InterPro"/>
</dbReference>
<dbReference type="GO" id="GO:0005886">
    <property type="term" value="C:plasma membrane"/>
    <property type="evidence" value="ECO:0007669"/>
    <property type="project" value="UniProtKB-SubCell"/>
</dbReference>
<reference evidence="8 9" key="1">
    <citation type="submission" date="2017-06" db="EMBL/GenBank/DDBJ databases">
        <authorList>
            <person name="Kim H.J."/>
            <person name="Triplett B.A."/>
        </authorList>
    </citation>
    <scope>NUCLEOTIDE SEQUENCE [LARGE SCALE GENOMIC DNA]</scope>
    <source>
        <strain evidence="8 9">U15</strain>
    </source>
</reference>
<keyword evidence="9" id="KW-1185">Reference proteome</keyword>
<keyword evidence="8" id="KW-0282">Flagellum</keyword>
<evidence type="ECO:0000313" key="8">
    <source>
        <dbReference type="EMBL" id="SNT10569.1"/>
    </source>
</evidence>
<dbReference type="AlphaFoldDB" id="A0A239JY40"/>